<evidence type="ECO:0000313" key="4">
    <source>
        <dbReference type="Proteomes" id="UP000751852"/>
    </source>
</evidence>
<dbReference type="PIRSF" id="PIRSF007487">
    <property type="entry name" value="Competence-induced_CoiA_bac"/>
    <property type="match status" value="1"/>
</dbReference>
<evidence type="ECO:0000259" key="1">
    <source>
        <dbReference type="Pfam" id="PF06054"/>
    </source>
</evidence>
<gene>
    <name evidence="3" type="ORF">HHH54_06640</name>
</gene>
<evidence type="ECO:0000259" key="2">
    <source>
        <dbReference type="Pfam" id="PF25164"/>
    </source>
</evidence>
<organism evidence="3 4">
    <name type="scientific">Staphylococcus canis</name>
    <dbReference type="NCBI Taxonomy" id="2724942"/>
    <lineage>
        <taxon>Bacteria</taxon>
        <taxon>Bacillati</taxon>
        <taxon>Bacillota</taxon>
        <taxon>Bacilli</taxon>
        <taxon>Bacillales</taxon>
        <taxon>Staphylococcaceae</taxon>
        <taxon>Staphylococcus</taxon>
    </lineage>
</organism>
<protein>
    <submittedName>
        <fullName evidence="3">Competence protein CoiA</fullName>
    </submittedName>
</protein>
<dbReference type="Pfam" id="PF25164">
    <property type="entry name" value="CoiA_N"/>
    <property type="match status" value="1"/>
</dbReference>
<dbReference type="InterPro" id="IPR057253">
    <property type="entry name" value="CoiA-like_N"/>
</dbReference>
<proteinExistence type="predicted"/>
<reference evidence="3 4" key="1">
    <citation type="submission" date="2020-04" db="EMBL/GenBank/DDBJ databases">
        <title>Staphylococcus species from domestic dog.</title>
        <authorList>
            <person name="Paterson G.K."/>
        </authorList>
    </citation>
    <scope>NUCLEOTIDE SEQUENCE [LARGE SCALE GENOMIC DNA]</scope>
    <source>
        <strain evidence="3 4">H16/1A</strain>
    </source>
</reference>
<dbReference type="InterPro" id="IPR021176">
    <property type="entry name" value="Competence-induced_CoiA"/>
</dbReference>
<dbReference type="Pfam" id="PF06054">
    <property type="entry name" value="CoiA_nuc"/>
    <property type="match status" value="1"/>
</dbReference>
<feature type="domain" description="Competence protein CoiA-like N-terminal" evidence="2">
    <location>
        <begin position="13"/>
        <end position="50"/>
    </location>
</feature>
<comment type="caution">
    <text evidence="3">The sequence shown here is derived from an EMBL/GenBank/DDBJ whole genome shotgun (WGS) entry which is preliminary data.</text>
</comment>
<sequence>MLTAMNHKHQQVFAQHASKSNQYYCPVCQAPVILRNGQTKVAHFAHRTHCRLKSSHPSESLEHLRYKHHIYQQCCMLGYDANMEVWLPDIQQIPDILVQHTAIEVQLSPISIKEIQQRTAGLNQLGYRVIWITRLPNIKRELFQFSQLHQTLIDHNNGHLICIDPINLELKRLAQLIPITAKQFNAKVERISIKACLDMTLKSQYINEITVRKLSSSRLLDYLFQCRRKNSVLEPTLSLAYRLHMTDAQILKVTGFLFPEQLYFQTHPVLWQLQVLYCHKYQLPIFQTLKSMMKIRYFYQQNINIDVILELLIKKYCKILQI</sequence>
<keyword evidence="4" id="KW-1185">Reference proteome</keyword>
<dbReference type="EMBL" id="JABANU010000014">
    <property type="protein sequence ID" value="MBI5975278.1"/>
    <property type="molecule type" value="Genomic_DNA"/>
</dbReference>
<name>A0ABS0T938_9STAP</name>
<dbReference type="RefSeq" id="WP_198618059.1">
    <property type="nucleotide sequence ID" value="NZ_JABANU010000014.1"/>
</dbReference>
<dbReference type="Proteomes" id="UP000751852">
    <property type="component" value="Unassembled WGS sequence"/>
</dbReference>
<evidence type="ECO:0000313" key="3">
    <source>
        <dbReference type="EMBL" id="MBI5975278.1"/>
    </source>
</evidence>
<accession>A0ABS0T938</accession>
<dbReference type="InterPro" id="IPR010330">
    <property type="entry name" value="CoiA_nuc"/>
</dbReference>
<feature type="domain" description="Competence protein CoiA nuclease-like" evidence="1">
    <location>
        <begin position="59"/>
        <end position="195"/>
    </location>
</feature>